<gene>
    <name evidence="2" type="ORF">B296_00004100</name>
</gene>
<feature type="compositionally biased region" description="Low complexity" evidence="1">
    <location>
        <begin position="21"/>
        <end position="31"/>
    </location>
</feature>
<protein>
    <submittedName>
        <fullName evidence="2">Uncharacterized protein</fullName>
    </submittedName>
</protein>
<accession>A0A426ZG41</accession>
<proteinExistence type="predicted"/>
<feature type="region of interest" description="Disordered" evidence="1">
    <location>
        <begin position="1"/>
        <end position="49"/>
    </location>
</feature>
<name>A0A426ZG41_ENSVE</name>
<dbReference type="EMBL" id="AMZH03006787">
    <property type="protein sequence ID" value="RRT62945.1"/>
    <property type="molecule type" value="Genomic_DNA"/>
</dbReference>
<dbReference type="Proteomes" id="UP000287651">
    <property type="component" value="Unassembled WGS sequence"/>
</dbReference>
<evidence type="ECO:0000313" key="2">
    <source>
        <dbReference type="EMBL" id="RRT62945.1"/>
    </source>
</evidence>
<sequence>MSDDNKSSAQGGEGSARRELGGSQSGTSTTGEYQAPQQGSFTQSLDYVNPQVIISFK</sequence>
<dbReference type="AlphaFoldDB" id="A0A426ZG41"/>
<comment type="caution">
    <text evidence="2">The sequence shown here is derived from an EMBL/GenBank/DDBJ whole genome shotgun (WGS) entry which is preliminary data.</text>
</comment>
<reference evidence="2 3" key="1">
    <citation type="journal article" date="2014" name="Agronomy (Basel)">
        <title>A Draft Genome Sequence for Ensete ventricosum, the Drought-Tolerant Tree Against Hunger.</title>
        <authorList>
            <person name="Harrison J."/>
            <person name="Moore K.A."/>
            <person name="Paszkiewicz K."/>
            <person name="Jones T."/>
            <person name="Grant M."/>
            <person name="Ambacheew D."/>
            <person name="Muzemil S."/>
            <person name="Studholme D.J."/>
        </authorList>
    </citation>
    <scope>NUCLEOTIDE SEQUENCE [LARGE SCALE GENOMIC DNA]</scope>
</reference>
<evidence type="ECO:0000256" key="1">
    <source>
        <dbReference type="SAM" id="MobiDB-lite"/>
    </source>
</evidence>
<feature type="compositionally biased region" description="Polar residues" evidence="1">
    <location>
        <begin position="35"/>
        <end position="46"/>
    </location>
</feature>
<organism evidence="2 3">
    <name type="scientific">Ensete ventricosum</name>
    <name type="common">Abyssinian banana</name>
    <name type="synonym">Musa ensete</name>
    <dbReference type="NCBI Taxonomy" id="4639"/>
    <lineage>
        <taxon>Eukaryota</taxon>
        <taxon>Viridiplantae</taxon>
        <taxon>Streptophyta</taxon>
        <taxon>Embryophyta</taxon>
        <taxon>Tracheophyta</taxon>
        <taxon>Spermatophyta</taxon>
        <taxon>Magnoliopsida</taxon>
        <taxon>Liliopsida</taxon>
        <taxon>Zingiberales</taxon>
        <taxon>Musaceae</taxon>
        <taxon>Ensete</taxon>
    </lineage>
</organism>
<evidence type="ECO:0000313" key="3">
    <source>
        <dbReference type="Proteomes" id="UP000287651"/>
    </source>
</evidence>